<evidence type="ECO:0000256" key="1">
    <source>
        <dbReference type="SAM" id="MobiDB-lite"/>
    </source>
</evidence>
<accession>A0A8J3NCL8</accession>
<dbReference type="AlphaFoldDB" id="A0A8J3NCL8"/>
<feature type="compositionally biased region" description="Pro residues" evidence="1">
    <location>
        <begin position="10"/>
        <end position="22"/>
    </location>
</feature>
<sequence>MTDRGHDASPPVPAVLPVGPPGDDPEGWLRESARRLVALDGRTGGEQVADLAARTVALARDHLVRHRVARGSVARSRRAADTVRGIRCAAAELAQVAGWIHVDAERHAEATRLNRTALRLARAAGDRDTELLTLLVTTLHETQLGRATHTRTLVDATLRRGHLTPRVEAMFRVRSARAYAATGQAGAARAEFDRARGLLLDGGAAADPAWAWWIDEAEIAGHEGAAYLDLGDVAAAAAPLDRATRLDADGAPQYRMVVGAQLLVARLALRDWVDAGRVADRLLGSTTTGSARTGRVLRHAARLAVAGAPSSLGDRVVALARRYPVHVVERS</sequence>
<dbReference type="EMBL" id="BOMB01000016">
    <property type="protein sequence ID" value="GID12035.1"/>
    <property type="molecule type" value="Genomic_DNA"/>
</dbReference>
<name>A0A8J3NCL8_9ACTN</name>
<reference evidence="2" key="1">
    <citation type="submission" date="2021-01" db="EMBL/GenBank/DDBJ databases">
        <title>Whole genome shotgun sequence of Actinocatenispora rupis NBRC 107355.</title>
        <authorList>
            <person name="Komaki H."/>
            <person name="Tamura T."/>
        </authorList>
    </citation>
    <scope>NUCLEOTIDE SEQUENCE</scope>
    <source>
        <strain evidence="2">NBRC 107355</strain>
    </source>
</reference>
<dbReference type="Proteomes" id="UP000612808">
    <property type="component" value="Unassembled WGS sequence"/>
</dbReference>
<comment type="caution">
    <text evidence="2">The sequence shown here is derived from an EMBL/GenBank/DDBJ whole genome shotgun (WGS) entry which is preliminary data.</text>
</comment>
<evidence type="ECO:0000313" key="3">
    <source>
        <dbReference type="Proteomes" id="UP000612808"/>
    </source>
</evidence>
<protein>
    <submittedName>
        <fullName evidence="2">Uncharacterized protein</fullName>
    </submittedName>
</protein>
<keyword evidence="3" id="KW-1185">Reference proteome</keyword>
<feature type="region of interest" description="Disordered" evidence="1">
    <location>
        <begin position="1"/>
        <end position="26"/>
    </location>
</feature>
<organism evidence="2 3">
    <name type="scientific">Actinocatenispora rupis</name>
    <dbReference type="NCBI Taxonomy" id="519421"/>
    <lineage>
        <taxon>Bacteria</taxon>
        <taxon>Bacillati</taxon>
        <taxon>Actinomycetota</taxon>
        <taxon>Actinomycetes</taxon>
        <taxon>Micromonosporales</taxon>
        <taxon>Micromonosporaceae</taxon>
        <taxon>Actinocatenispora</taxon>
    </lineage>
</organism>
<proteinExistence type="predicted"/>
<evidence type="ECO:0000313" key="2">
    <source>
        <dbReference type="EMBL" id="GID12035.1"/>
    </source>
</evidence>
<gene>
    <name evidence="2" type="ORF">Aru02nite_29240</name>
</gene>
<dbReference type="RefSeq" id="WP_203658026.1">
    <property type="nucleotide sequence ID" value="NZ_BAAAZM010000028.1"/>
</dbReference>